<reference evidence="2" key="1">
    <citation type="submission" date="2016-11" db="EMBL/GenBank/DDBJ databases">
        <authorList>
            <person name="Varghese N."/>
            <person name="Submissions S."/>
        </authorList>
    </citation>
    <scope>NUCLEOTIDE SEQUENCE [LARGE SCALE GENOMIC DNA]</scope>
    <source>
        <strain evidence="2">DSM 14834</strain>
    </source>
</reference>
<sequence length="375" mass="40784">MQTKPRWTMQPGLGWLRAALLAAVLGLWLPGVVWAQRVEGDRAVAEGPYQTEVSVRNQTAAERDKAFARALAQVLANLTGDRNVADRDDARRVLAQAEDYVEGYDYRQDEGVGPSGAPSFQTMLVVRFRPADIDDLVDLLGLPRWPQLRPKPVLWLAIDDGRGPRLVGLGQVNAARAILDAAKARGYALGLPQGTAAEQAAVGAIWRGDVAAITALSRRYSPPIQLIGRLRRDSSSWVADWTLVDNGKVLASWQRLDADPRRAMADGAQGAADALFKRYARSNSGATPGAYRLRILGLRSADDYLRLMGYLDDLPGVRRLLPVLAMPDHLELQVELAGGLGTFTRYVDRGTVLAAVPASDDGRAGSPAEFRMRGE</sequence>
<accession>A0A1M4S5G3</accession>
<gene>
    <name evidence="1" type="ORF">SAMN02745204_00054</name>
</gene>
<evidence type="ECO:0008006" key="3">
    <source>
        <dbReference type="Google" id="ProtNLM"/>
    </source>
</evidence>
<name>A0A1M4S5G3_9GAMM</name>
<evidence type="ECO:0000313" key="2">
    <source>
        <dbReference type="Proteomes" id="UP000242857"/>
    </source>
</evidence>
<dbReference type="STRING" id="213588.SAMN02745204_00054"/>
<dbReference type="InterPro" id="IPR018642">
    <property type="entry name" value="DUF2066"/>
</dbReference>
<proteinExistence type="predicted"/>
<dbReference type="Proteomes" id="UP000242857">
    <property type="component" value="Unassembled WGS sequence"/>
</dbReference>
<keyword evidence="2" id="KW-1185">Reference proteome</keyword>
<evidence type="ECO:0000313" key="1">
    <source>
        <dbReference type="EMBL" id="SHE27445.1"/>
    </source>
</evidence>
<dbReference type="AlphaFoldDB" id="A0A1M4S5G3"/>
<dbReference type="EMBL" id="FQUK01000001">
    <property type="protein sequence ID" value="SHE27445.1"/>
    <property type="molecule type" value="Genomic_DNA"/>
</dbReference>
<dbReference type="Pfam" id="PF09839">
    <property type="entry name" value="DUF2066"/>
    <property type="match status" value="1"/>
</dbReference>
<organism evidence="1 2">
    <name type="scientific">Thermomonas hydrothermalis</name>
    <dbReference type="NCBI Taxonomy" id="213588"/>
    <lineage>
        <taxon>Bacteria</taxon>
        <taxon>Pseudomonadati</taxon>
        <taxon>Pseudomonadota</taxon>
        <taxon>Gammaproteobacteria</taxon>
        <taxon>Lysobacterales</taxon>
        <taxon>Lysobacteraceae</taxon>
        <taxon>Thermomonas</taxon>
    </lineage>
</organism>
<protein>
    <recommendedName>
        <fullName evidence="3">DUF2066 domain-containing protein</fullName>
    </recommendedName>
</protein>